<dbReference type="GO" id="GO:0005634">
    <property type="term" value="C:nucleus"/>
    <property type="evidence" value="ECO:0007669"/>
    <property type="project" value="TreeGrafter"/>
</dbReference>
<gene>
    <name evidence="3" type="ORF">QYT958_LOCUS29261</name>
</gene>
<feature type="domain" description="Cux N-terminal" evidence="2">
    <location>
        <begin position="6"/>
        <end position="66"/>
    </location>
</feature>
<organism evidence="3 4">
    <name type="scientific">Rotaria socialis</name>
    <dbReference type="NCBI Taxonomy" id="392032"/>
    <lineage>
        <taxon>Eukaryota</taxon>
        <taxon>Metazoa</taxon>
        <taxon>Spiralia</taxon>
        <taxon>Gnathifera</taxon>
        <taxon>Rotifera</taxon>
        <taxon>Eurotatoria</taxon>
        <taxon>Bdelloidea</taxon>
        <taxon>Philodinida</taxon>
        <taxon>Philodinidae</taxon>
        <taxon>Rotaria</taxon>
    </lineage>
</organism>
<comment type="caution">
    <text evidence="3">The sequence shown here is derived from an EMBL/GenBank/DDBJ whole genome shotgun (WGS) entry which is preliminary data.</text>
</comment>
<proteinExistence type="predicted"/>
<dbReference type="GO" id="GO:0000977">
    <property type="term" value="F:RNA polymerase II transcription regulatory region sequence-specific DNA binding"/>
    <property type="evidence" value="ECO:0007669"/>
    <property type="project" value="TreeGrafter"/>
</dbReference>
<protein>
    <recommendedName>
        <fullName evidence="2">Cux N-terminal domain-containing protein</fullName>
    </recommendedName>
</protein>
<dbReference type="PANTHER" id="PTHR14043:SF2">
    <property type="entry name" value="HOMEOBOX PROTEIN CUT"/>
    <property type="match status" value="1"/>
</dbReference>
<dbReference type="PANTHER" id="PTHR14043">
    <property type="entry name" value="CCAAT DISPLACEMENT PROTEIN-RELATED"/>
    <property type="match status" value="1"/>
</dbReference>
<dbReference type="AlphaFoldDB" id="A0A821TVZ3"/>
<accession>A0A821TVZ3</accession>
<reference evidence="3" key="1">
    <citation type="submission" date="2021-02" db="EMBL/GenBank/DDBJ databases">
        <authorList>
            <person name="Nowell W R."/>
        </authorList>
    </citation>
    <scope>NUCLEOTIDE SEQUENCE</scope>
</reference>
<keyword evidence="1" id="KW-0175">Coiled coil</keyword>
<dbReference type="Pfam" id="PF25398">
    <property type="entry name" value="CUX1_N"/>
    <property type="match status" value="1"/>
</dbReference>
<sequence>RRMTTTSKNIELIVKQWTSFDLKTIQHELDATTTEIASRADESDQSRRKLVELSRDFKKNTNEVSCYTILILIDH</sequence>
<evidence type="ECO:0000259" key="2">
    <source>
        <dbReference type="Pfam" id="PF25398"/>
    </source>
</evidence>
<dbReference type="EMBL" id="CAJOBR010008463">
    <property type="protein sequence ID" value="CAF4879673.1"/>
    <property type="molecule type" value="Genomic_DNA"/>
</dbReference>
<dbReference type="GO" id="GO:0000981">
    <property type="term" value="F:DNA-binding transcription factor activity, RNA polymerase II-specific"/>
    <property type="evidence" value="ECO:0007669"/>
    <property type="project" value="TreeGrafter"/>
</dbReference>
<evidence type="ECO:0000256" key="1">
    <source>
        <dbReference type="ARBA" id="ARBA00023054"/>
    </source>
</evidence>
<evidence type="ECO:0000313" key="4">
    <source>
        <dbReference type="Proteomes" id="UP000663848"/>
    </source>
</evidence>
<evidence type="ECO:0000313" key="3">
    <source>
        <dbReference type="EMBL" id="CAF4879673.1"/>
    </source>
</evidence>
<feature type="non-terminal residue" evidence="3">
    <location>
        <position position="1"/>
    </location>
</feature>
<dbReference type="InterPro" id="IPR057476">
    <property type="entry name" value="Cux_N"/>
</dbReference>
<name>A0A821TVZ3_9BILA</name>
<dbReference type="Proteomes" id="UP000663848">
    <property type="component" value="Unassembled WGS sequence"/>
</dbReference>